<keyword evidence="1" id="KW-1133">Transmembrane helix</keyword>
<organism evidence="2 3">
    <name type="scientific">Mesorhizobium salmacidum</name>
    <dbReference type="NCBI Taxonomy" id="3015171"/>
    <lineage>
        <taxon>Bacteria</taxon>
        <taxon>Pseudomonadati</taxon>
        <taxon>Pseudomonadota</taxon>
        <taxon>Alphaproteobacteria</taxon>
        <taxon>Hyphomicrobiales</taxon>
        <taxon>Phyllobacteriaceae</taxon>
        <taxon>Mesorhizobium</taxon>
    </lineage>
</organism>
<gene>
    <name evidence="2" type="ORF">O7A60_00035</name>
</gene>
<name>A0ABU8KN78_9HYPH</name>
<keyword evidence="1" id="KW-0472">Membrane</keyword>
<evidence type="ECO:0000313" key="3">
    <source>
        <dbReference type="Proteomes" id="UP001387293"/>
    </source>
</evidence>
<sequence length="65" mass="7142">MPNGILLALIAYASYSGSDAVIKSLGGQFTMFEIGLFSTLFAGCLVREEARLGKVRWNPFSRTRL</sequence>
<protein>
    <recommendedName>
        <fullName evidence="4">EamA domain-containing protein</fullName>
    </recommendedName>
</protein>
<reference evidence="2 3" key="1">
    <citation type="submission" date="2022-12" db="EMBL/GenBank/DDBJ databases">
        <authorList>
            <person name="Muema E."/>
        </authorList>
    </citation>
    <scope>NUCLEOTIDE SEQUENCE [LARGE SCALE GENOMIC DNA]</scope>
    <source>
        <strain evidence="3">1326</strain>
    </source>
</reference>
<evidence type="ECO:0000313" key="2">
    <source>
        <dbReference type="EMBL" id="MEI9407165.1"/>
    </source>
</evidence>
<evidence type="ECO:0000256" key="1">
    <source>
        <dbReference type="SAM" id="Phobius"/>
    </source>
</evidence>
<accession>A0ABU8KN78</accession>
<evidence type="ECO:0008006" key="4">
    <source>
        <dbReference type="Google" id="ProtNLM"/>
    </source>
</evidence>
<feature type="transmembrane region" description="Helical" evidence="1">
    <location>
        <begin position="26"/>
        <end position="46"/>
    </location>
</feature>
<proteinExistence type="predicted"/>
<dbReference type="Proteomes" id="UP001387293">
    <property type="component" value="Unassembled WGS sequence"/>
</dbReference>
<dbReference type="EMBL" id="JAPYKS010000001">
    <property type="protein sequence ID" value="MEI9407165.1"/>
    <property type="molecule type" value="Genomic_DNA"/>
</dbReference>
<keyword evidence="1" id="KW-0812">Transmembrane</keyword>
<comment type="caution">
    <text evidence="2">The sequence shown here is derived from an EMBL/GenBank/DDBJ whole genome shotgun (WGS) entry which is preliminary data.</text>
</comment>
<keyword evidence="3" id="KW-1185">Reference proteome</keyword>
<dbReference type="RefSeq" id="WP_415926792.1">
    <property type="nucleotide sequence ID" value="NZ_JAPYKS010000001.1"/>
</dbReference>